<name>A0A0D0B643_9AGAR</name>
<dbReference type="EMBL" id="KN834782">
    <property type="protein sequence ID" value="KIK58865.1"/>
    <property type="molecule type" value="Genomic_DNA"/>
</dbReference>
<proteinExistence type="predicted"/>
<protein>
    <submittedName>
        <fullName evidence="1">Uncharacterized protein</fullName>
    </submittedName>
</protein>
<gene>
    <name evidence="1" type="ORF">GYMLUDRAFT_44954</name>
</gene>
<organism evidence="1 2">
    <name type="scientific">Collybiopsis luxurians FD-317 M1</name>
    <dbReference type="NCBI Taxonomy" id="944289"/>
    <lineage>
        <taxon>Eukaryota</taxon>
        <taxon>Fungi</taxon>
        <taxon>Dikarya</taxon>
        <taxon>Basidiomycota</taxon>
        <taxon>Agaricomycotina</taxon>
        <taxon>Agaricomycetes</taxon>
        <taxon>Agaricomycetidae</taxon>
        <taxon>Agaricales</taxon>
        <taxon>Marasmiineae</taxon>
        <taxon>Omphalotaceae</taxon>
        <taxon>Collybiopsis</taxon>
        <taxon>Collybiopsis luxurians</taxon>
    </lineage>
</organism>
<dbReference type="AlphaFoldDB" id="A0A0D0B643"/>
<reference evidence="1 2" key="1">
    <citation type="submission" date="2014-04" db="EMBL/GenBank/DDBJ databases">
        <title>Evolutionary Origins and Diversification of the Mycorrhizal Mutualists.</title>
        <authorList>
            <consortium name="DOE Joint Genome Institute"/>
            <consortium name="Mycorrhizal Genomics Consortium"/>
            <person name="Kohler A."/>
            <person name="Kuo A."/>
            <person name="Nagy L.G."/>
            <person name="Floudas D."/>
            <person name="Copeland A."/>
            <person name="Barry K.W."/>
            <person name="Cichocki N."/>
            <person name="Veneault-Fourrey C."/>
            <person name="LaButti K."/>
            <person name="Lindquist E.A."/>
            <person name="Lipzen A."/>
            <person name="Lundell T."/>
            <person name="Morin E."/>
            <person name="Murat C."/>
            <person name="Riley R."/>
            <person name="Ohm R."/>
            <person name="Sun H."/>
            <person name="Tunlid A."/>
            <person name="Henrissat B."/>
            <person name="Grigoriev I.V."/>
            <person name="Hibbett D.S."/>
            <person name="Martin F."/>
        </authorList>
    </citation>
    <scope>NUCLEOTIDE SEQUENCE [LARGE SCALE GENOMIC DNA]</scope>
    <source>
        <strain evidence="1 2">FD-317 M1</strain>
    </source>
</reference>
<evidence type="ECO:0000313" key="1">
    <source>
        <dbReference type="EMBL" id="KIK58865.1"/>
    </source>
</evidence>
<dbReference type="HOGENOM" id="CLU_1740717_0_0_1"/>
<accession>A0A0D0B643</accession>
<dbReference type="Proteomes" id="UP000053593">
    <property type="component" value="Unassembled WGS sequence"/>
</dbReference>
<keyword evidence="2" id="KW-1185">Reference proteome</keyword>
<sequence length="150" mass="16959">MDHIKTHPLNSDGRIRMDAHAYALGTLDAWAGRIILQSENRNDLLGDWCTYVCVCVCVCWGGKKKTLSVTVIDVTSQTMRDLCPVKEDGGDDGGWWEARQVFGCRVPLCVYLLSVSSISSRRITIARYLATRFKYNYPPRLCRGSLVRVR</sequence>
<evidence type="ECO:0000313" key="2">
    <source>
        <dbReference type="Proteomes" id="UP000053593"/>
    </source>
</evidence>